<dbReference type="AlphaFoldDB" id="A0A9I9CHY5"/>
<protein>
    <submittedName>
        <fullName evidence="2">Uncharacterized protein</fullName>
    </submittedName>
</protein>
<accession>A0A9I9CHY5</accession>
<organism evidence="2">
    <name type="scientific">Cucumis melo</name>
    <name type="common">Muskmelon</name>
    <dbReference type="NCBI Taxonomy" id="3656"/>
    <lineage>
        <taxon>Eukaryota</taxon>
        <taxon>Viridiplantae</taxon>
        <taxon>Streptophyta</taxon>
        <taxon>Embryophyta</taxon>
        <taxon>Tracheophyta</taxon>
        <taxon>Spermatophyta</taxon>
        <taxon>Magnoliopsida</taxon>
        <taxon>eudicotyledons</taxon>
        <taxon>Gunneridae</taxon>
        <taxon>Pentapetalae</taxon>
        <taxon>rosids</taxon>
        <taxon>fabids</taxon>
        <taxon>Cucurbitales</taxon>
        <taxon>Cucurbitaceae</taxon>
        <taxon>Benincaseae</taxon>
        <taxon>Cucumis</taxon>
    </lineage>
</organism>
<reference evidence="2" key="1">
    <citation type="submission" date="2023-03" db="UniProtKB">
        <authorList>
            <consortium name="EnsemblPlants"/>
        </authorList>
    </citation>
    <scope>IDENTIFICATION</scope>
</reference>
<feature type="compositionally biased region" description="Polar residues" evidence="1">
    <location>
        <begin position="12"/>
        <end position="21"/>
    </location>
</feature>
<evidence type="ECO:0000256" key="1">
    <source>
        <dbReference type="SAM" id="MobiDB-lite"/>
    </source>
</evidence>
<feature type="region of interest" description="Disordered" evidence="1">
    <location>
        <begin position="1"/>
        <end position="21"/>
    </location>
</feature>
<proteinExistence type="predicted"/>
<dbReference type="Gramene" id="MELO3C003779.2.1">
    <property type="protein sequence ID" value="MELO3C003779.2.1"/>
    <property type="gene ID" value="MELO3C003779.2"/>
</dbReference>
<dbReference type="EnsemblPlants" id="MELO3C003779.2.1">
    <property type="protein sequence ID" value="MELO3C003779.2.1"/>
    <property type="gene ID" value="MELO3C003779.2"/>
</dbReference>
<name>A0A9I9CHY5_CUCME</name>
<evidence type="ECO:0000313" key="2">
    <source>
        <dbReference type="EnsemblPlants" id="MELO3C003779.2.1"/>
    </source>
</evidence>
<feature type="compositionally biased region" description="Basic and acidic residues" evidence="1">
    <location>
        <begin position="1"/>
        <end position="11"/>
    </location>
</feature>
<sequence length="52" mass="6043">MAARARHDGHNTRPSKTSSPSFSLFEDVKAWQMDGMQWRSIKMRIFDDGCVR</sequence>